<evidence type="ECO:0000259" key="1">
    <source>
        <dbReference type="Pfam" id="PF01863"/>
    </source>
</evidence>
<dbReference type="AlphaFoldDB" id="A0A2T5MBK5"/>
<comment type="caution">
    <text evidence="2">The sequence shown here is derived from an EMBL/GenBank/DDBJ whole genome shotgun (WGS) entry which is preliminary data.</text>
</comment>
<name>A0A2T5MBK5_9GAMM</name>
<protein>
    <recommendedName>
        <fullName evidence="1">YgjP-like metallopeptidase domain-containing protein</fullName>
    </recommendedName>
</protein>
<dbReference type="CDD" id="cd07344">
    <property type="entry name" value="M48_yhfN_like"/>
    <property type="match status" value="1"/>
</dbReference>
<dbReference type="PANTHER" id="PTHR30399">
    <property type="entry name" value="UNCHARACTERIZED PROTEIN YGJP"/>
    <property type="match status" value="1"/>
</dbReference>
<organism evidence="2 3">
    <name type="scientific">Stenotrophobium rhamnosiphilum</name>
    <dbReference type="NCBI Taxonomy" id="2029166"/>
    <lineage>
        <taxon>Bacteria</taxon>
        <taxon>Pseudomonadati</taxon>
        <taxon>Pseudomonadota</taxon>
        <taxon>Gammaproteobacteria</taxon>
        <taxon>Nevskiales</taxon>
        <taxon>Nevskiaceae</taxon>
        <taxon>Stenotrophobium</taxon>
    </lineage>
</organism>
<accession>A0A2T5MBK5</accession>
<reference evidence="2 3" key="1">
    <citation type="submission" date="2018-04" db="EMBL/GenBank/DDBJ databases">
        <title>Novel species isolated from glacier.</title>
        <authorList>
            <person name="Liu Q."/>
            <person name="Xin Y.-H."/>
        </authorList>
    </citation>
    <scope>NUCLEOTIDE SEQUENCE [LARGE SCALE GENOMIC DNA]</scope>
    <source>
        <strain evidence="2 3">GT1R17</strain>
    </source>
</reference>
<dbReference type="Pfam" id="PF01863">
    <property type="entry name" value="YgjP-like"/>
    <property type="match status" value="1"/>
</dbReference>
<dbReference type="InterPro" id="IPR002725">
    <property type="entry name" value="YgjP-like_metallopeptidase"/>
</dbReference>
<dbReference type="EMBL" id="QANS01000008">
    <property type="protein sequence ID" value="PTU29106.1"/>
    <property type="molecule type" value="Genomic_DNA"/>
</dbReference>
<keyword evidence="3" id="KW-1185">Reference proteome</keyword>
<evidence type="ECO:0000313" key="2">
    <source>
        <dbReference type="EMBL" id="PTU29106.1"/>
    </source>
</evidence>
<dbReference type="Gene3D" id="3.30.2010.10">
    <property type="entry name" value="Metalloproteases ('zincins'), catalytic domain"/>
    <property type="match status" value="1"/>
</dbReference>
<dbReference type="Proteomes" id="UP000244248">
    <property type="component" value="Unassembled WGS sequence"/>
</dbReference>
<dbReference type="InterPro" id="IPR053136">
    <property type="entry name" value="UTP_pyrophosphatase-like"/>
</dbReference>
<dbReference type="PANTHER" id="PTHR30399:SF1">
    <property type="entry name" value="UTP PYROPHOSPHATASE"/>
    <property type="match status" value="1"/>
</dbReference>
<proteinExistence type="predicted"/>
<gene>
    <name evidence="2" type="ORF">CJD38_17280</name>
</gene>
<evidence type="ECO:0000313" key="3">
    <source>
        <dbReference type="Proteomes" id="UP000244248"/>
    </source>
</evidence>
<sequence>MHTTLKLPTGSAGGCLEAVLEVQKLQFDLFDDRYEVIERVSAKSRNIRIEVRSPREVVLVIPRHAPKYAARDFLKSREGWIQQKIAEMRQRHADAPLDPQRLNWDNRDRIPLRGIDLPLRVVSTSMRNISVRVDDEAISVFSPSAQLGDRTKLQRVLVQELQRQARQDAQRMMNEEAARLGIRVGEPRIGDQKTLWGSCAADGGISLSWRLVMAPPAVFRYVVIHELCHIKHHDHSDAFWALVEQQMPDFDTHRTWLRDQGARLHLYLPSSRSAN</sequence>
<feature type="domain" description="YgjP-like metallopeptidase" evidence="1">
    <location>
        <begin position="45"/>
        <end position="259"/>
    </location>
</feature>